<evidence type="ECO:0000256" key="1">
    <source>
        <dbReference type="SAM" id="SignalP"/>
    </source>
</evidence>
<dbReference type="RefSeq" id="WP_179907555.1">
    <property type="nucleotide sequence ID" value="NZ_JACBXS010000071.1"/>
</dbReference>
<keyword evidence="3" id="KW-1185">Reference proteome</keyword>
<keyword evidence="1" id="KW-0732">Signal</keyword>
<evidence type="ECO:0000313" key="2">
    <source>
        <dbReference type="EMBL" id="NYS26763.1"/>
    </source>
</evidence>
<protein>
    <submittedName>
        <fullName evidence="2">Uncharacterized protein</fullName>
    </submittedName>
</protein>
<dbReference type="Proteomes" id="UP000529417">
    <property type="component" value="Unassembled WGS sequence"/>
</dbReference>
<dbReference type="AlphaFoldDB" id="A0A7Z0I2K3"/>
<comment type="caution">
    <text evidence="2">The sequence shown here is derived from an EMBL/GenBank/DDBJ whole genome shotgun (WGS) entry which is preliminary data.</text>
</comment>
<feature type="chain" id="PRO_5031321032" evidence="1">
    <location>
        <begin position="27"/>
        <end position="473"/>
    </location>
</feature>
<gene>
    <name evidence="2" type="ORF">HUK65_17455</name>
</gene>
<dbReference type="EMBL" id="JACBXS010000071">
    <property type="protein sequence ID" value="NYS26763.1"/>
    <property type="molecule type" value="Genomic_DNA"/>
</dbReference>
<organism evidence="2 3">
    <name type="scientific">Rhabdonatronobacter sediminivivens</name>
    <dbReference type="NCBI Taxonomy" id="2743469"/>
    <lineage>
        <taxon>Bacteria</taxon>
        <taxon>Pseudomonadati</taxon>
        <taxon>Pseudomonadota</taxon>
        <taxon>Alphaproteobacteria</taxon>
        <taxon>Rhodobacterales</taxon>
        <taxon>Paracoccaceae</taxon>
        <taxon>Rhabdonatronobacter</taxon>
    </lineage>
</organism>
<name>A0A7Z0I2K3_9RHOB</name>
<reference evidence="2 3" key="1">
    <citation type="journal article" date="2000" name="Arch. Microbiol.">
        <title>Rhodobaca bogoriensis gen. nov. and sp. nov., an alkaliphilic purple nonsulfur bacterium from African Rift Valley soda lakes.</title>
        <authorList>
            <person name="Milford A.D."/>
            <person name="Achenbach L.A."/>
            <person name="Jung D.O."/>
            <person name="Madigan M.T."/>
        </authorList>
    </citation>
    <scope>NUCLEOTIDE SEQUENCE [LARGE SCALE GENOMIC DNA]</scope>
    <source>
        <strain evidence="2 3">2376</strain>
    </source>
</reference>
<feature type="signal peptide" evidence="1">
    <location>
        <begin position="1"/>
        <end position="26"/>
    </location>
</feature>
<proteinExistence type="predicted"/>
<dbReference type="PROSITE" id="PS51257">
    <property type="entry name" value="PROKAR_LIPOPROTEIN"/>
    <property type="match status" value="1"/>
</dbReference>
<accession>A0A7Z0I2K3</accession>
<evidence type="ECO:0000313" key="3">
    <source>
        <dbReference type="Proteomes" id="UP000529417"/>
    </source>
</evidence>
<sequence length="473" mass="50028">MTQGKAWMIAAAMMGMACLGPTGAAAQDEARIAEITLQERLQGHLGEEWTISSQFREASGGSYLFSDVVLQTEDIVIRITALAASRVGDRIVAEQVSVHQGAAEGHPLVELETLRLSGEGLAQSSFNALDCGSLSIGSSRPMVSVDAEVLVAQPNPALRIPGATSLGQSQARRLQGQAALARQSGGCVLELSAELAGLQVLSGLDEFSTARIHLDATLPAGTNGDRGTVALGIADLQMSGNVQGYSMETLALEASLPRAVIAAYLPFAYDDPEREARLREILFEDGADFSFDLGGLDFDFGTFLPGALATSHLLGSAEFRARVRDTGLDGTLSLDFPGAIELAGDAKMTFSENVMQVSSLQAPFMTNLEGLGLRIQSEMVLQDVTRLTGFRLSEYVPQVMTARMKDVPLIGGSYDSEIAAIGDWLALIEQGEEGYAELRPGQPVNLGMIAGLFVVNMDRALSTLGFAASPDVP</sequence>